<evidence type="ECO:0000256" key="2">
    <source>
        <dbReference type="ARBA" id="ARBA00022528"/>
    </source>
</evidence>
<dbReference type="PANTHER" id="PTHR33415:SF15">
    <property type="entry name" value="PROTEIN DCL HOMOLOG, CHLOROPLASTIC"/>
    <property type="match status" value="1"/>
</dbReference>
<dbReference type="GO" id="GO:0009658">
    <property type="term" value="P:chloroplast organization"/>
    <property type="evidence" value="ECO:0007669"/>
    <property type="project" value="UniProtKB-ARBA"/>
</dbReference>
<protein>
    <submittedName>
        <fullName evidence="6">Protein DCL, chloroplastic</fullName>
    </submittedName>
</protein>
<feature type="compositionally biased region" description="Acidic residues" evidence="5">
    <location>
        <begin position="84"/>
        <end position="101"/>
    </location>
</feature>
<dbReference type="GO" id="GO:1901259">
    <property type="term" value="P:chloroplast rRNA processing"/>
    <property type="evidence" value="ECO:0007669"/>
    <property type="project" value="TreeGrafter"/>
</dbReference>
<evidence type="ECO:0000313" key="7">
    <source>
        <dbReference type="Proteomes" id="UP000685013"/>
    </source>
</evidence>
<dbReference type="AlphaFoldDB" id="A0AAV6PAC4"/>
<proteinExistence type="predicted"/>
<name>A0AAV6PAC4_9ROSI</name>
<feature type="region of interest" description="Disordered" evidence="5">
    <location>
        <begin position="79"/>
        <end position="101"/>
    </location>
</feature>
<dbReference type="PANTHER" id="PTHR33415">
    <property type="entry name" value="PROTEIN EMBRYO DEFECTIVE 514"/>
    <property type="match status" value="1"/>
</dbReference>
<evidence type="ECO:0000256" key="3">
    <source>
        <dbReference type="ARBA" id="ARBA00022640"/>
    </source>
</evidence>
<comment type="caution">
    <text evidence="6">The sequence shown here is derived from an EMBL/GenBank/DDBJ whole genome shotgun (WGS) entry which is preliminary data.</text>
</comment>
<dbReference type="EMBL" id="JAGKQH010000001">
    <property type="protein sequence ID" value="KAG6608472.1"/>
    <property type="molecule type" value="Genomic_DNA"/>
</dbReference>
<evidence type="ECO:0000313" key="6">
    <source>
        <dbReference type="EMBL" id="KAG6608472.1"/>
    </source>
</evidence>
<evidence type="ECO:0000256" key="1">
    <source>
        <dbReference type="ARBA" id="ARBA00004229"/>
    </source>
</evidence>
<keyword evidence="2" id="KW-0150">Chloroplast</keyword>
<keyword evidence="7" id="KW-1185">Reference proteome</keyword>
<keyword evidence="3" id="KW-0934">Plastid</keyword>
<organism evidence="6 7">
    <name type="scientific">Cucurbita argyrosperma subsp. sororia</name>
    <dbReference type="NCBI Taxonomy" id="37648"/>
    <lineage>
        <taxon>Eukaryota</taxon>
        <taxon>Viridiplantae</taxon>
        <taxon>Streptophyta</taxon>
        <taxon>Embryophyta</taxon>
        <taxon>Tracheophyta</taxon>
        <taxon>Spermatophyta</taxon>
        <taxon>Magnoliopsida</taxon>
        <taxon>eudicotyledons</taxon>
        <taxon>Gunneridae</taxon>
        <taxon>Pentapetalae</taxon>
        <taxon>rosids</taxon>
        <taxon>fabids</taxon>
        <taxon>Cucurbitales</taxon>
        <taxon>Cucurbitaceae</taxon>
        <taxon>Cucurbiteae</taxon>
        <taxon>Cucurbita</taxon>
    </lineage>
</organism>
<feature type="non-terminal residue" evidence="6">
    <location>
        <position position="1"/>
    </location>
</feature>
<evidence type="ECO:0000256" key="5">
    <source>
        <dbReference type="SAM" id="MobiDB-lite"/>
    </source>
</evidence>
<reference evidence="6 7" key="1">
    <citation type="journal article" date="2021" name="Hortic Res">
        <title>The domestication of Cucurbita argyrosperma as revealed by the genome of its wild relative.</title>
        <authorList>
            <person name="Barrera-Redondo J."/>
            <person name="Sanchez-de la Vega G."/>
            <person name="Aguirre-Liguori J.A."/>
            <person name="Castellanos-Morales G."/>
            <person name="Gutierrez-Guerrero Y.T."/>
            <person name="Aguirre-Dugua X."/>
            <person name="Aguirre-Planter E."/>
            <person name="Tenaillon M.I."/>
            <person name="Lira-Saade R."/>
            <person name="Eguiarte L.E."/>
        </authorList>
    </citation>
    <scope>NUCLEOTIDE SEQUENCE [LARGE SCALE GENOMIC DNA]</scope>
    <source>
        <strain evidence="6">JBR-2021</strain>
    </source>
</reference>
<gene>
    <name evidence="6" type="primary">DCL-1</name>
    <name evidence="6" type="ORF">SDJN03_01814</name>
</gene>
<dbReference type="InterPro" id="IPR044673">
    <property type="entry name" value="DCL-like"/>
</dbReference>
<comment type="subcellular location">
    <subcellularLocation>
        <location evidence="1">Plastid</location>
        <location evidence="1">Chloroplast</location>
    </subcellularLocation>
</comment>
<dbReference type="FunFam" id="3.10.450.40:FF:000008">
    <property type="entry name" value="Protein DCL, chloroplastic"/>
    <property type="match status" value="1"/>
</dbReference>
<accession>A0AAV6PAC4</accession>
<dbReference type="Pfam" id="PF11523">
    <property type="entry name" value="DUF3223"/>
    <property type="match status" value="1"/>
</dbReference>
<dbReference type="GO" id="GO:0009507">
    <property type="term" value="C:chloroplast"/>
    <property type="evidence" value="ECO:0007669"/>
    <property type="project" value="UniProtKB-SubCell"/>
</dbReference>
<dbReference type="Proteomes" id="UP000685013">
    <property type="component" value="Chromosome 1"/>
</dbReference>
<evidence type="ECO:0000256" key="4">
    <source>
        <dbReference type="ARBA" id="ARBA00022946"/>
    </source>
</evidence>
<keyword evidence="4" id="KW-0809">Transit peptide</keyword>
<sequence length="276" mass="32074">MVMAIASILKPPPSVPFHSLNPSFFKSSPVILCFPTHLMTSFHPSTRALKTGPEGSRIRSHEECSSDFLRKPVVPPAKDLAGLSEDEESSEESGDDDDGEEDWVDWENIILEDTVPLVTFVRMVLHSGKYEIGDRLSPEHEKTILERLLPYHPKYEKKVGCGIDYITIRYHPDYESSRCLFIVRKDGELVDFSYWKCIKSLIRKKYPLHAESFILRHFRRRRNLRWIGHNCDHPWPLHESIFQIFNTEETGQETIISFFIFFRQSGYHKTVPPPAE</sequence>